<protein>
    <submittedName>
        <fullName evidence="1">Uncharacterized protein</fullName>
    </submittedName>
</protein>
<evidence type="ECO:0000313" key="1">
    <source>
        <dbReference type="EMBL" id="KXA35551.1"/>
    </source>
</evidence>
<evidence type="ECO:0000313" key="2">
    <source>
        <dbReference type="Proteomes" id="UP000070533"/>
    </source>
</evidence>
<dbReference type="AlphaFoldDB" id="A0A133PZ03"/>
<organism evidence="1 2">
    <name type="scientific">Prevotella corporis</name>
    <dbReference type="NCBI Taxonomy" id="28128"/>
    <lineage>
        <taxon>Bacteria</taxon>
        <taxon>Pseudomonadati</taxon>
        <taxon>Bacteroidota</taxon>
        <taxon>Bacteroidia</taxon>
        <taxon>Bacteroidales</taxon>
        <taxon>Prevotellaceae</taxon>
        <taxon>Prevotella</taxon>
    </lineage>
</organism>
<dbReference type="EMBL" id="LRQG01000181">
    <property type="protein sequence ID" value="KXA35551.1"/>
    <property type="molecule type" value="Genomic_DNA"/>
</dbReference>
<reference evidence="2" key="1">
    <citation type="submission" date="2016-01" db="EMBL/GenBank/DDBJ databases">
        <authorList>
            <person name="Mitreva M."/>
            <person name="Pepin K.H."/>
            <person name="Mihindukulasuriya K.A."/>
            <person name="Fulton R."/>
            <person name="Fronick C."/>
            <person name="O'Laughlin M."/>
            <person name="Miner T."/>
            <person name="Herter B."/>
            <person name="Rosa B.A."/>
            <person name="Cordes M."/>
            <person name="Tomlinson C."/>
            <person name="Wollam A."/>
            <person name="Palsikar V.B."/>
            <person name="Mardis E.R."/>
            <person name="Wilson R.K."/>
        </authorList>
    </citation>
    <scope>NUCLEOTIDE SEQUENCE [LARGE SCALE GENOMIC DNA]</scope>
    <source>
        <strain evidence="2">MJR7716</strain>
    </source>
</reference>
<accession>A0A133PZ03</accession>
<dbReference type="STRING" id="28128.HMPREF3226_02029"/>
<dbReference type="Proteomes" id="UP000070533">
    <property type="component" value="Unassembled WGS sequence"/>
</dbReference>
<sequence>MLNNSQRREQLRALLPTLLARPNMPKKMGKCTNEKTICN</sequence>
<comment type="caution">
    <text evidence="1">The sequence shown here is derived from an EMBL/GenBank/DDBJ whole genome shotgun (WGS) entry which is preliminary data.</text>
</comment>
<keyword evidence="2" id="KW-1185">Reference proteome</keyword>
<dbReference type="PATRIC" id="fig|28128.5.peg.2092"/>
<gene>
    <name evidence="1" type="ORF">HMPREF3226_02029</name>
</gene>
<proteinExistence type="predicted"/>
<name>A0A133PZ03_9BACT</name>